<dbReference type="SUPFAM" id="SSF47459">
    <property type="entry name" value="HLH, helix-loop-helix DNA-binding domain"/>
    <property type="match status" value="1"/>
</dbReference>
<dbReference type="PANTHER" id="PTHR23349:SF50">
    <property type="entry name" value="PROTEIN TWIST"/>
    <property type="match status" value="1"/>
</dbReference>
<dbReference type="InterPro" id="IPR050283">
    <property type="entry name" value="E-box_TF_Regulators"/>
</dbReference>
<evidence type="ECO:0000256" key="2">
    <source>
        <dbReference type="ARBA" id="ARBA00022782"/>
    </source>
</evidence>
<dbReference type="InterPro" id="IPR011598">
    <property type="entry name" value="bHLH_dom"/>
</dbReference>
<protein>
    <recommendedName>
        <fullName evidence="7">BHLH domain-containing protein</fullName>
    </recommendedName>
</protein>
<feature type="domain" description="BHLH" evidence="7">
    <location>
        <begin position="250"/>
        <end position="301"/>
    </location>
</feature>
<dbReference type="GO" id="GO:0030154">
    <property type="term" value="P:cell differentiation"/>
    <property type="evidence" value="ECO:0007669"/>
    <property type="project" value="UniProtKB-KW"/>
</dbReference>
<name>A0A5J4NXX3_9TREM</name>
<dbReference type="Proteomes" id="UP000324629">
    <property type="component" value="Unassembled WGS sequence"/>
</dbReference>
<dbReference type="SMART" id="SM00353">
    <property type="entry name" value="HLH"/>
    <property type="match status" value="1"/>
</dbReference>
<proteinExistence type="predicted"/>
<keyword evidence="4" id="KW-0238">DNA-binding</keyword>
<organism evidence="8 9">
    <name type="scientific">Paragonimus westermani</name>
    <dbReference type="NCBI Taxonomy" id="34504"/>
    <lineage>
        <taxon>Eukaryota</taxon>
        <taxon>Metazoa</taxon>
        <taxon>Spiralia</taxon>
        <taxon>Lophotrochozoa</taxon>
        <taxon>Platyhelminthes</taxon>
        <taxon>Trematoda</taxon>
        <taxon>Digenea</taxon>
        <taxon>Plagiorchiida</taxon>
        <taxon>Troglotremata</taxon>
        <taxon>Troglotrematidae</taxon>
        <taxon>Paragonimus</taxon>
    </lineage>
</organism>
<dbReference type="FunFam" id="4.10.280.10:FF:000030">
    <property type="entry name" value="Twist transcription factor"/>
    <property type="match status" value="1"/>
</dbReference>
<evidence type="ECO:0000256" key="1">
    <source>
        <dbReference type="ARBA" id="ARBA00022473"/>
    </source>
</evidence>
<dbReference type="InterPro" id="IPR015789">
    <property type="entry name" value="Twist-rel_bHLH"/>
</dbReference>
<gene>
    <name evidence="8" type="ORF">DEA37_0010674</name>
</gene>
<dbReference type="CDD" id="cd11464">
    <property type="entry name" value="bHLH_TS_TWIST"/>
    <property type="match status" value="1"/>
</dbReference>
<dbReference type="GO" id="GO:0046983">
    <property type="term" value="F:protein dimerization activity"/>
    <property type="evidence" value="ECO:0007669"/>
    <property type="project" value="InterPro"/>
</dbReference>
<sequence length="464" mass="51634">MFFDGNLHPENLASNCNYFTGIDQSPILHQHFSPTWAHKTSDNTYWTDTSKDYSTNYLTNIWDYASLFPTPPITDWAFYSSNYGSCNQHVNQVDEATGLQTNNVITPVQALDNSPKFDWKTKLCTSISSPDLISGLPVAYRLSTDTSGSDQLTDRIVSTTKESAALAAYLSLDKYGTNDSRTNDKDPKKTTDVLDVHKHGHDKVSGTASNLCIEQVSKSSKQALLDSDVVSLVPTSTGSVKGVSAEELQTQRFLANVRERQRTQSLNQAFAELRRIIPTLPSDKLSKIQTLKLATRYIDFLSQVLRVSSTRDEQSEAGTDQNNSSDAVYAFTSCLSNKTYLWSSLNNRHLIDHYEAAPFPEASLPASMDSKVLEYHTMGEPVQPKCSFCWDRKCSTDTINSSMPTATEYSTEYSNITDKSSQLMEPLQTGRSGLSYAFSVWRMEGAWQGTEDITEAPTTDTVSE</sequence>
<dbReference type="Pfam" id="PF00010">
    <property type="entry name" value="HLH"/>
    <property type="match status" value="1"/>
</dbReference>
<dbReference type="PANTHER" id="PTHR23349">
    <property type="entry name" value="BASIC HELIX-LOOP-HELIX TRANSCRIPTION FACTOR, TWIST"/>
    <property type="match status" value="1"/>
</dbReference>
<evidence type="ECO:0000259" key="7">
    <source>
        <dbReference type="PROSITE" id="PS50888"/>
    </source>
</evidence>
<dbReference type="GO" id="GO:0000977">
    <property type="term" value="F:RNA polymerase II transcription regulatory region sequence-specific DNA binding"/>
    <property type="evidence" value="ECO:0007669"/>
    <property type="project" value="TreeGrafter"/>
</dbReference>
<dbReference type="InterPro" id="IPR036638">
    <property type="entry name" value="HLH_DNA-bd_sf"/>
</dbReference>
<dbReference type="GO" id="GO:0000981">
    <property type="term" value="F:DNA-binding transcription factor activity, RNA polymerase II-specific"/>
    <property type="evidence" value="ECO:0007669"/>
    <property type="project" value="TreeGrafter"/>
</dbReference>
<dbReference type="EMBL" id="QNGE01000584">
    <property type="protein sequence ID" value="KAA3679938.1"/>
    <property type="molecule type" value="Genomic_DNA"/>
</dbReference>
<evidence type="ECO:0000256" key="4">
    <source>
        <dbReference type="ARBA" id="ARBA00023125"/>
    </source>
</evidence>
<evidence type="ECO:0000256" key="3">
    <source>
        <dbReference type="ARBA" id="ARBA00023015"/>
    </source>
</evidence>
<dbReference type="Gene3D" id="4.10.280.10">
    <property type="entry name" value="Helix-loop-helix DNA-binding domain"/>
    <property type="match status" value="1"/>
</dbReference>
<accession>A0A5J4NXX3</accession>
<evidence type="ECO:0000256" key="5">
    <source>
        <dbReference type="ARBA" id="ARBA00023163"/>
    </source>
</evidence>
<dbReference type="PROSITE" id="PS50888">
    <property type="entry name" value="BHLH"/>
    <property type="match status" value="1"/>
</dbReference>
<keyword evidence="6" id="KW-0539">Nucleus</keyword>
<keyword evidence="5" id="KW-0804">Transcription</keyword>
<keyword evidence="3" id="KW-0805">Transcription regulation</keyword>
<reference evidence="8 9" key="1">
    <citation type="journal article" date="2019" name="Gigascience">
        <title>Whole-genome sequence of the oriental lung fluke Paragonimus westermani.</title>
        <authorList>
            <person name="Oey H."/>
            <person name="Zakrzewski M."/>
            <person name="Narain K."/>
            <person name="Devi K.R."/>
            <person name="Agatsuma T."/>
            <person name="Nawaratna S."/>
            <person name="Gobert G.N."/>
            <person name="Jones M.K."/>
            <person name="Ragan M.A."/>
            <person name="McManus D.P."/>
            <person name="Krause L."/>
        </authorList>
    </citation>
    <scope>NUCLEOTIDE SEQUENCE [LARGE SCALE GENOMIC DNA]</scope>
    <source>
        <strain evidence="8 9">IND2009</strain>
    </source>
</reference>
<evidence type="ECO:0000256" key="6">
    <source>
        <dbReference type="ARBA" id="ARBA00023242"/>
    </source>
</evidence>
<dbReference type="AlphaFoldDB" id="A0A5J4NXX3"/>
<evidence type="ECO:0000313" key="8">
    <source>
        <dbReference type="EMBL" id="KAA3679938.1"/>
    </source>
</evidence>
<keyword evidence="2" id="KW-0221">Differentiation</keyword>
<comment type="caution">
    <text evidence="8">The sequence shown here is derived from an EMBL/GenBank/DDBJ whole genome shotgun (WGS) entry which is preliminary data.</text>
</comment>
<keyword evidence="9" id="KW-1185">Reference proteome</keyword>
<evidence type="ECO:0000313" key="9">
    <source>
        <dbReference type="Proteomes" id="UP000324629"/>
    </source>
</evidence>
<keyword evidence="1" id="KW-0217">Developmental protein</keyword>